<feature type="region of interest" description="Disordered" evidence="12">
    <location>
        <begin position="78"/>
        <end position="115"/>
    </location>
</feature>
<name>A0A2I0U6B1_LIMLA</name>
<accession>A0A2I0U6B1</accession>
<evidence type="ECO:0000256" key="8">
    <source>
        <dbReference type="ARBA" id="ARBA00023242"/>
    </source>
</evidence>
<feature type="region of interest" description="Disordered" evidence="12">
    <location>
        <begin position="815"/>
        <end position="861"/>
    </location>
</feature>
<dbReference type="GO" id="GO:0000981">
    <property type="term" value="F:DNA-binding transcription factor activity, RNA polymerase II-specific"/>
    <property type="evidence" value="ECO:0007669"/>
    <property type="project" value="TreeGrafter"/>
</dbReference>
<keyword evidence="5" id="KW-0862">Zinc</keyword>
<dbReference type="SMART" id="SM00355">
    <property type="entry name" value="ZnF_C2H2"/>
    <property type="match status" value="3"/>
</dbReference>
<reference evidence="15" key="2">
    <citation type="submission" date="2017-12" db="EMBL/GenBank/DDBJ databases">
        <title>Genome sequence of the Bar-tailed Godwit (Limosa lapponica baueri).</title>
        <authorList>
            <person name="Lima N.C.B."/>
            <person name="Parody-Merino A.M."/>
            <person name="Battley P.F."/>
            <person name="Fidler A.E."/>
            <person name="Prosdocimi F."/>
        </authorList>
    </citation>
    <scope>NUCLEOTIDE SEQUENCE [LARGE SCALE GENOMIC DNA]</scope>
</reference>
<keyword evidence="15" id="KW-1185">Reference proteome</keyword>
<gene>
    <name evidence="14" type="ORF">llap_8068</name>
</gene>
<evidence type="ECO:0000256" key="4">
    <source>
        <dbReference type="ARBA" id="ARBA00022771"/>
    </source>
</evidence>
<evidence type="ECO:0000259" key="13">
    <source>
        <dbReference type="PROSITE" id="PS50157"/>
    </source>
</evidence>
<dbReference type="SUPFAM" id="SSF46689">
    <property type="entry name" value="Homeodomain-like"/>
    <property type="match status" value="1"/>
</dbReference>
<dbReference type="AlphaFoldDB" id="A0A2I0U6B1"/>
<keyword evidence="4 11" id="KW-0863">Zinc-finger</keyword>
<dbReference type="Gene3D" id="1.10.10.60">
    <property type="entry name" value="Homeodomain-like"/>
    <property type="match status" value="1"/>
</dbReference>
<evidence type="ECO:0000256" key="12">
    <source>
        <dbReference type="SAM" id="MobiDB-lite"/>
    </source>
</evidence>
<dbReference type="SUPFAM" id="SSF57667">
    <property type="entry name" value="beta-beta-alpha zinc fingers"/>
    <property type="match status" value="2"/>
</dbReference>
<keyword evidence="2" id="KW-0479">Metal-binding</keyword>
<feature type="compositionally biased region" description="Polar residues" evidence="12">
    <location>
        <begin position="598"/>
        <end position="659"/>
    </location>
</feature>
<evidence type="ECO:0000256" key="6">
    <source>
        <dbReference type="ARBA" id="ARBA00023125"/>
    </source>
</evidence>
<dbReference type="InterPro" id="IPR013087">
    <property type="entry name" value="Znf_C2H2_type"/>
</dbReference>
<dbReference type="InterPro" id="IPR009057">
    <property type="entry name" value="Homeodomain-like_sf"/>
</dbReference>
<evidence type="ECO:0000256" key="3">
    <source>
        <dbReference type="ARBA" id="ARBA00022737"/>
    </source>
</evidence>
<evidence type="ECO:0000256" key="1">
    <source>
        <dbReference type="ARBA" id="ARBA00004123"/>
    </source>
</evidence>
<dbReference type="Proteomes" id="UP000233556">
    <property type="component" value="Unassembled WGS sequence"/>
</dbReference>
<dbReference type="GO" id="GO:0000978">
    <property type="term" value="F:RNA polymerase II cis-regulatory region sequence-specific DNA binding"/>
    <property type="evidence" value="ECO:0007669"/>
    <property type="project" value="TreeGrafter"/>
</dbReference>
<dbReference type="PROSITE" id="PS50157">
    <property type="entry name" value="ZINC_FINGER_C2H2_2"/>
    <property type="match status" value="3"/>
</dbReference>
<feature type="region of interest" description="Disordered" evidence="12">
    <location>
        <begin position="453"/>
        <end position="491"/>
    </location>
</feature>
<feature type="region of interest" description="Disordered" evidence="12">
    <location>
        <begin position="265"/>
        <end position="288"/>
    </location>
</feature>
<evidence type="ECO:0000256" key="5">
    <source>
        <dbReference type="ARBA" id="ARBA00022833"/>
    </source>
</evidence>
<dbReference type="FunFam" id="1.10.10.60:FF:000122">
    <property type="entry name" value="Zinc finger E-box binding homeobox 1"/>
    <property type="match status" value="1"/>
</dbReference>
<sequence length="1008" mass="110448">MFARFAPSIAYVISESSARAVAITLMLGNWSWLRSSGFAPDLAISVEKFNIEITNYNNVVEANSDSDDEDKLHIVEEESVTDAADCDASVPEDDLPTDHTVLPENSEREGSTNSCWEDEAGKETKEILGPEAQTDEVGCTAVIYPEAPEEDQRQGTPEASGQDENAPIGSLLKFHIAIDTTEKWKFLKTKRHVTQSSGNRKFKCTECGKAFKYKHHLKEHLRIHSGEKPYECPNCKKRFSHSGSYSSHISSKKCIGLMPVNGRARSGLKTSQCSSPSLSASPGSPARPQIRQKIENKPLQEQLPVNQIKTEPVDYEFKPIVVASGINCSTPLQNGVFSGGSPLQATSSPQGVVQAVVLPTVGLVSPISINLSDIQNVLKVAVDGNVIRQVLENNHANLASKEQETISNASIQQAGHSLISAISLPLVDQDGTTKIIINYSLEQPSQLQVVPQNLKKENPVPTNSCKNEKLPEDLTVKSEKDKNFEGETNDSTCLLCDDCPGDLNALQELKHYETKNPPQLPQPSGTEAEKPDSPVPSETGENNLSPGQPPLKNLLSLLKAYYALNAQPSAEELSKIADSVNLPLDVVKKWFEKMQAGQISVQSSGPSSPEQVKLSSPTDNDDQAATTNVSEPQNSTNNSQNPVNTTKSQTLPGGSTQNGSRSSTPSPSPLNLSSSRNSQGYTYTAEGVQEEPQIEPLDLSLPKQHGELLERSTITSVYQNSVYSVQEEPLNLTCAKKEPQKDNSISDSDPIVNVIPPSANPINIAIPTVTAQLPTIVAIADQNSVPCLRALAANKQTILIPQVAYTYSTTVSPAVQETPPKQTQANGNQDERQDTSSEGVSNVEDQNDSDSTPPKKKMRKTENGMYACDLCDKIFQKSSSLLRHKYEHTGSFVKATHQGHVVWVLMAPQTIFEDLGERRRWAKEKTSHTNKHRHQREPVSDLMGKAVPWERRRPCSDPCVPRTSPYTFSYHDRVGDDKHYPENHTASLDKFEFKRCLPMGNGLDESWP</sequence>
<evidence type="ECO:0000256" key="10">
    <source>
        <dbReference type="ARBA" id="ARBA00041235"/>
    </source>
</evidence>
<feature type="compositionally biased region" description="Polar residues" evidence="12">
    <location>
        <begin position="836"/>
        <end position="852"/>
    </location>
</feature>
<feature type="region of interest" description="Disordered" evidence="12">
    <location>
        <begin position="514"/>
        <end position="550"/>
    </location>
</feature>
<dbReference type="EMBL" id="KZ506095">
    <property type="protein sequence ID" value="PKU41630.1"/>
    <property type="molecule type" value="Genomic_DNA"/>
</dbReference>
<protein>
    <recommendedName>
        <fullName evidence="9">Zinc finger E-box-binding homeobox 1</fullName>
    </recommendedName>
    <alternativeName>
        <fullName evidence="10">Transcription factor 8</fullName>
    </alternativeName>
</protein>
<dbReference type="GO" id="GO:0008270">
    <property type="term" value="F:zinc ion binding"/>
    <property type="evidence" value="ECO:0007669"/>
    <property type="project" value="UniProtKB-KW"/>
</dbReference>
<dbReference type="PANTHER" id="PTHR24391">
    <property type="entry name" value="HISTONE H4 TRANSCRIPTION FACTOR-RELATED"/>
    <property type="match status" value="1"/>
</dbReference>
<keyword evidence="8" id="KW-0539">Nucleus</keyword>
<dbReference type="Gene3D" id="3.30.160.60">
    <property type="entry name" value="Classic Zinc Finger"/>
    <property type="match status" value="3"/>
</dbReference>
<evidence type="ECO:0000256" key="7">
    <source>
        <dbReference type="ARBA" id="ARBA00023155"/>
    </source>
</evidence>
<evidence type="ECO:0000313" key="15">
    <source>
        <dbReference type="Proteomes" id="UP000233556"/>
    </source>
</evidence>
<dbReference type="FunFam" id="3.30.160.60:FF:000744">
    <property type="entry name" value="zinc finger E-box-binding homeobox 1"/>
    <property type="match status" value="1"/>
</dbReference>
<dbReference type="SMART" id="SM00389">
    <property type="entry name" value="HOX"/>
    <property type="match status" value="1"/>
</dbReference>
<dbReference type="GO" id="GO:0005634">
    <property type="term" value="C:nucleus"/>
    <property type="evidence" value="ECO:0007669"/>
    <property type="project" value="UniProtKB-SubCell"/>
</dbReference>
<dbReference type="PROSITE" id="PS00028">
    <property type="entry name" value="ZINC_FINGER_C2H2_1"/>
    <property type="match status" value="2"/>
</dbReference>
<feature type="domain" description="C2H2-type" evidence="13">
    <location>
        <begin position="866"/>
        <end position="890"/>
    </location>
</feature>
<dbReference type="FunFam" id="3.30.160.60:FF:000082">
    <property type="entry name" value="Putative zinc finger E-box-binding homeobox 2"/>
    <property type="match status" value="1"/>
</dbReference>
<comment type="subcellular location">
    <subcellularLocation>
        <location evidence="1">Nucleus</location>
    </subcellularLocation>
</comment>
<proteinExistence type="predicted"/>
<dbReference type="InterPro" id="IPR036236">
    <property type="entry name" value="Znf_C2H2_sf"/>
</dbReference>
<dbReference type="FunFam" id="3.30.160.60:FF:000013">
    <property type="entry name" value="Putative zinc finger E-box-binding homeobox 2"/>
    <property type="match status" value="1"/>
</dbReference>
<feature type="region of interest" description="Disordered" evidence="12">
    <location>
        <begin position="598"/>
        <end position="678"/>
    </location>
</feature>
<dbReference type="InterPro" id="IPR051574">
    <property type="entry name" value="ZnF_E-box_Homeobox"/>
</dbReference>
<dbReference type="PANTHER" id="PTHR24391:SF17">
    <property type="entry name" value="ZINC FINGER E-BOX-BINDING HOMEOBOX 1"/>
    <property type="match status" value="1"/>
</dbReference>
<evidence type="ECO:0000256" key="9">
    <source>
        <dbReference type="ARBA" id="ARBA00039204"/>
    </source>
</evidence>
<reference evidence="15" key="1">
    <citation type="submission" date="2017-11" db="EMBL/GenBank/DDBJ databases">
        <authorList>
            <person name="Lima N.C."/>
            <person name="Parody-Merino A.M."/>
            <person name="Battley P.F."/>
            <person name="Fidler A.E."/>
            <person name="Prosdocimi F."/>
        </authorList>
    </citation>
    <scope>NUCLEOTIDE SEQUENCE [LARGE SCALE GENOMIC DNA]</scope>
</reference>
<dbReference type="OrthoDB" id="7491548at2759"/>
<evidence type="ECO:0000256" key="11">
    <source>
        <dbReference type="PROSITE-ProRule" id="PRU00042"/>
    </source>
</evidence>
<keyword evidence="6" id="KW-0238">DNA-binding</keyword>
<evidence type="ECO:0000256" key="2">
    <source>
        <dbReference type="ARBA" id="ARBA00022723"/>
    </source>
</evidence>
<feature type="compositionally biased region" description="Basic and acidic residues" evidence="12">
    <location>
        <begin position="466"/>
        <end position="485"/>
    </location>
</feature>
<feature type="domain" description="C2H2-type" evidence="13">
    <location>
        <begin position="202"/>
        <end position="229"/>
    </location>
</feature>
<keyword evidence="3" id="KW-0677">Repeat</keyword>
<keyword evidence="7" id="KW-0371">Homeobox</keyword>
<feature type="compositionally biased region" description="Polar residues" evidence="12">
    <location>
        <begin position="815"/>
        <end position="828"/>
    </location>
</feature>
<dbReference type="Pfam" id="PF00096">
    <property type="entry name" value="zf-C2H2"/>
    <property type="match status" value="2"/>
</dbReference>
<dbReference type="GO" id="GO:0000122">
    <property type="term" value="P:negative regulation of transcription by RNA polymerase II"/>
    <property type="evidence" value="ECO:0007669"/>
    <property type="project" value="UniProtKB-ARBA"/>
</dbReference>
<evidence type="ECO:0000313" key="14">
    <source>
        <dbReference type="EMBL" id="PKU41630.1"/>
    </source>
</evidence>
<feature type="compositionally biased region" description="Low complexity" evidence="12">
    <location>
        <begin position="271"/>
        <end position="288"/>
    </location>
</feature>
<feature type="domain" description="C2H2-type" evidence="13">
    <location>
        <begin position="230"/>
        <end position="259"/>
    </location>
</feature>
<feature type="compositionally biased region" description="Low complexity" evidence="12">
    <location>
        <begin position="660"/>
        <end position="678"/>
    </location>
</feature>
<dbReference type="InterPro" id="IPR001356">
    <property type="entry name" value="HD"/>
</dbReference>
<organism evidence="14 15">
    <name type="scientific">Limosa lapponica baueri</name>
    <dbReference type="NCBI Taxonomy" id="1758121"/>
    <lineage>
        <taxon>Eukaryota</taxon>
        <taxon>Metazoa</taxon>
        <taxon>Chordata</taxon>
        <taxon>Craniata</taxon>
        <taxon>Vertebrata</taxon>
        <taxon>Euteleostomi</taxon>
        <taxon>Archelosauria</taxon>
        <taxon>Archosauria</taxon>
        <taxon>Dinosauria</taxon>
        <taxon>Saurischia</taxon>
        <taxon>Theropoda</taxon>
        <taxon>Coelurosauria</taxon>
        <taxon>Aves</taxon>
        <taxon>Neognathae</taxon>
        <taxon>Neoaves</taxon>
        <taxon>Charadriiformes</taxon>
        <taxon>Scolopacidae</taxon>
        <taxon>Limosa</taxon>
    </lineage>
</organism>